<dbReference type="PANTHER" id="PTHR30408:SF12">
    <property type="entry name" value="TYPE I RESTRICTION ENZYME MJAVIII SPECIFICITY SUBUNIT"/>
    <property type="match status" value="1"/>
</dbReference>
<comment type="caution">
    <text evidence="5">The sequence shown here is derived from an EMBL/GenBank/DDBJ whole genome shotgun (WGS) entry which is preliminary data.</text>
</comment>
<evidence type="ECO:0000313" key="6">
    <source>
        <dbReference type="Proteomes" id="UP000014018"/>
    </source>
</evidence>
<dbReference type="REBASE" id="74738">
    <property type="entry name" value="S.BceVD133ORF219P"/>
</dbReference>
<sequence length="418" mass="47664">MKNKYTPEIRFEGFTEDWEQRKLGGISGKVTEKNKNNIYSETLTNSAEFGIIKQRDFFDKDISNEKNLGGYYVVRPDDFVYNPRISNLAPVGPIKRNKLGITGVMSPLYYVFRTYDIDKTYLEKYFSSNSWHMFMKLNGDSGARSDRFAIKDSLFCEMPIPIPSIEEQIKIGTFFEQLDDTIALHQQELTILKQSKQGFFKKMFPKEGESVPEVRFSGFAGEWKQCKLGDVINTMYGGASIAPEDYQEEGIPTVPKGAVNSSGIADLSGSKFVSVDFYQKNIKASIYSGDLITSLRDLVPTAPNMGRIVKVIGDSKDYLMPQGVYRLLLEEDVDENFMIAFSNSDKFRKIISQEKNGSTQVHIRNSEFLGIKLKAPESEEQIQIGNFFKQLDDTIILQQRKLDTLKEMKKAFLQKMFA</sequence>
<dbReference type="Gene3D" id="3.90.220.20">
    <property type="entry name" value="DNA methylase specificity domains"/>
    <property type="match status" value="2"/>
</dbReference>
<evidence type="ECO:0000259" key="4">
    <source>
        <dbReference type="Pfam" id="PF01420"/>
    </source>
</evidence>
<gene>
    <name evidence="5" type="ORF">IIU_00221</name>
</gene>
<evidence type="ECO:0000313" key="5">
    <source>
        <dbReference type="EMBL" id="EOO42076.1"/>
    </source>
</evidence>
<feature type="domain" description="Type I restriction modification DNA specificity" evidence="4">
    <location>
        <begin position="16"/>
        <end position="192"/>
    </location>
</feature>
<dbReference type="Pfam" id="PF01420">
    <property type="entry name" value="Methylase_S"/>
    <property type="match status" value="2"/>
</dbReference>
<dbReference type="EMBL" id="AHFB01000001">
    <property type="protein sequence ID" value="EOO42076.1"/>
    <property type="molecule type" value="Genomic_DNA"/>
</dbReference>
<dbReference type="GO" id="GO:0003677">
    <property type="term" value="F:DNA binding"/>
    <property type="evidence" value="ECO:0007669"/>
    <property type="project" value="UniProtKB-KW"/>
</dbReference>
<dbReference type="InterPro" id="IPR044946">
    <property type="entry name" value="Restrct_endonuc_typeI_TRD_sf"/>
</dbReference>
<organism evidence="5 6">
    <name type="scientific">Bacillus cereus VD133</name>
    <dbReference type="NCBI Taxonomy" id="1053233"/>
    <lineage>
        <taxon>Bacteria</taxon>
        <taxon>Bacillati</taxon>
        <taxon>Bacillota</taxon>
        <taxon>Bacilli</taxon>
        <taxon>Bacillales</taxon>
        <taxon>Bacillaceae</taxon>
        <taxon>Bacillus</taxon>
        <taxon>Bacillus cereus group</taxon>
    </lineage>
</organism>
<dbReference type="InterPro" id="IPR052021">
    <property type="entry name" value="Type-I_RS_S_subunit"/>
</dbReference>
<comment type="similarity">
    <text evidence="1">Belongs to the type-I restriction system S methylase family.</text>
</comment>
<dbReference type="Proteomes" id="UP000014018">
    <property type="component" value="Unassembled WGS sequence"/>
</dbReference>
<dbReference type="AlphaFoldDB" id="A0A9W5PXB1"/>
<keyword evidence="2" id="KW-0680">Restriction system</keyword>
<dbReference type="SUPFAM" id="SSF116734">
    <property type="entry name" value="DNA methylase specificity domain"/>
    <property type="match status" value="2"/>
</dbReference>
<proteinExistence type="inferred from homology"/>
<protein>
    <recommendedName>
        <fullName evidence="4">Type I restriction modification DNA specificity domain-containing protein</fullName>
    </recommendedName>
</protein>
<evidence type="ECO:0000256" key="3">
    <source>
        <dbReference type="ARBA" id="ARBA00023125"/>
    </source>
</evidence>
<dbReference type="PANTHER" id="PTHR30408">
    <property type="entry name" value="TYPE-1 RESTRICTION ENZYME ECOKI SPECIFICITY PROTEIN"/>
    <property type="match status" value="1"/>
</dbReference>
<keyword evidence="3" id="KW-0238">DNA-binding</keyword>
<name>A0A9W5PXB1_BACCE</name>
<evidence type="ECO:0000256" key="1">
    <source>
        <dbReference type="ARBA" id="ARBA00010923"/>
    </source>
</evidence>
<dbReference type="GO" id="GO:0009307">
    <property type="term" value="P:DNA restriction-modification system"/>
    <property type="evidence" value="ECO:0007669"/>
    <property type="project" value="UniProtKB-KW"/>
</dbReference>
<dbReference type="InterPro" id="IPR000055">
    <property type="entry name" value="Restrct_endonuc_typeI_TRD"/>
</dbReference>
<evidence type="ECO:0000256" key="2">
    <source>
        <dbReference type="ARBA" id="ARBA00022747"/>
    </source>
</evidence>
<reference evidence="5 6" key="1">
    <citation type="submission" date="2012-12" db="EMBL/GenBank/DDBJ databases">
        <title>The Genome Sequence of Bacillus cereus VD133.</title>
        <authorList>
            <consortium name="The Broad Institute Genome Sequencing Platform"/>
            <consortium name="The Broad Institute Genome Sequencing Center for Infectious Disease"/>
            <person name="Feldgarden M."/>
            <person name="Van der Auwera G.A."/>
            <person name="Mahillon J."/>
            <person name="Duprez V."/>
            <person name="Timmery S."/>
            <person name="Mattelet C."/>
            <person name="Dierick K."/>
            <person name="Sun M."/>
            <person name="Yu Z."/>
            <person name="Zhu L."/>
            <person name="Hu X."/>
            <person name="Shank E.B."/>
            <person name="Swiecicka I."/>
            <person name="Hansen B.M."/>
            <person name="Andrup L."/>
            <person name="Walker B."/>
            <person name="Young S.K."/>
            <person name="Zeng Q."/>
            <person name="Gargeya S."/>
            <person name="Fitzgerald M."/>
            <person name="Haas B."/>
            <person name="Abouelleil A."/>
            <person name="Alvarado L."/>
            <person name="Arachchi H.M."/>
            <person name="Berlin A.M."/>
            <person name="Chapman S.B."/>
            <person name="Dewar J."/>
            <person name="Goldberg J."/>
            <person name="Griggs A."/>
            <person name="Gujja S."/>
            <person name="Hansen M."/>
            <person name="Howarth C."/>
            <person name="Imamovic A."/>
            <person name="Larimer J."/>
            <person name="McCowan C."/>
            <person name="Murphy C."/>
            <person name="Neiman D."/>
            <person name="Pearson M."/>
            <person name="Priest M."/>
            <person name="Roberts A."/>
            <person name="Saif S."/>
            <person name="Shea T."/>
            <person name="Sisk P."/>
            <person name="Sykes S."/>
            <person name="Wortman J."/>
            <person name="Nusbaum C."/>
            <person name="Birren B."/>
        </authorList>
    </citation>
    <scope>NUCLEOTIDE SEQUENCE [LARGE SCALE GENOMIC DNA]</scope>
    <source>
        <strain evidence="5 6">VD133</strain>
    </source>
</reference>
<dbReference type="RefSeq" id="WP_016109338.1">
    <property type="nucleotide sequence ID" value="NZ_KB976173.1"/>
</dbReference>
<accession>A0A9W5PXB1</accession>
<feature type="domain" description="Type I restriction modification DNA specificity" evidence="4">
    <location>
        <begin position="222"/>
        <end position="406"/>
    </location>
</feature>